<name>A0A1I7NEV4_9HYPH</name>
<dbReference type="PROSITE" id="PS00622">
    <property type="entry name" value="HTH_LUXR_1"/>
    <property type="match status" value="1"/>
</dbReference>
<dbReference type="OrthoDB" id="6039124at2"/>
<feature type="domain" description="HTH luxR-type" evidence="2">
    <location>
        <begin position="41"/>
        <end position="68"/>
    </location>
</feature>
<dbReference type="InterPro" id="IPR000792">
    <property type="entry name" value="Tscrpt_reg_LuxR_C"/>
</dbReference>
<dbReference type="SUPFAM" id="SSF46894">
    <property type="entry name" value="C-terminal effector domain of the bipartite response regulators"/>
    <property type="match status" value="1"/>
</dbReference>
<accession>A0A1I7NEV4</accession>
<dbReference type="AlphaFoldDB" id="A0A1I7NEV4"/>
<dbReference type="RefSeq" id="WP_092423627.1">
    <property type="nucleotide sequence ID" value="NZ_FPCK01000001.1"/>
</dbReference>
<reference evidence="3 4" key="1">
    <citation type="submission" date="2016-10" db="EMBL/GenBank/DDBJ databases">
        <authorList>
            <person name="de Groot N.N."/>
        </authorList>
    </citation>
    <scope>NUCLEOTIDE SEQUENCE [LARGE SCALE GENOMIC DNA]</scope>
    <source>
        <strain evidence="3 4">IPL20</strain>
    </source>
</reference>
<dbReference type="STRING" id="429728.SAMN05216456_1920"/>
<evidence type="ECO:0000259" key="2">
    <source>
        <dbReference type="PROSITE" id="PS00622"/>
    </source>
</evidence>
<feature type="region of interest" description="Disordered" evidence="1">
    <location>
        <begin position="106"/>
        <end position="152"/>
    </location>
</feature>
<dbReference type="Gene3D" id="1.10.10.10">
    <property type="entry name" value="Winged helix-like DNA-binding domain superfamily/Winged helix DNA-binding domain"/>
    <property type="match status" value="1"/>
</dbReference>
<dbReference type="EMBL" id="FPCK01000001">
    <property type="protein sequence ID" value="SFV33207.1"/>
    <property type="molecule type" value="Genomic_DNA"/>
</dbReference>
<dbReference type="InterPro" id="IPR036388">
    <property type="entry name" value="WH-like_DNA-bd_sf"/>
</dbReference>
<gene>
    <name evidence="3" type="ORF">SAMN05216456_1920</name>
</gene>
<evidence type="ECO:0000256" key="1">
    <source>
        <dbReference type="SAM" id="MobiDB-lite"/>
    </source>
</evidence>
<sequence length="152" mass="16751">MSEDFDLFGLPVPEGRGKRGRPAHLVTKENISKVNMLLAFGRTNEEIALALGISEPTLRKNYFHLLSRRLGARLQAEAWLLGKLASEVDAGNVAAMKEVGRRLEKHDLAASHPRAPKAEKLGKKEQALRDAHTPDADTPLGRLMARRQGSIN</sequence>
<dbReference type="GO" id="GO:0006355">
    <property type="term" value="P:regulation of DNA-templated transcription"/>
    <property type="evidence" value="ECO:0007669"/>
    <property type="project" value="InterPro"/>
</dbReference>
<keyword evidence="4" id="KW-1185">Reference proteome</keyword>
<evidence type="ECO:0000313" key="4">
    <source>
        <dbReference type="Proteomes" id="UP000199074"/>
    </source>
</evidence>
<protein>
    <recommendedName>
        <fullName evidence="2">HTH luxR-type domain-containing protein</fullName>
    </recommendedName>
</protein>
<dbReference type="InterPro" id="IPR016032">
    <property type="entry name" value="Sig_transdc_resp-reg_C-effctor"/>
</dbReference>
<dbReference type="GO" id="GO:0003677">
    <property type="term" value="F:DNA binding"/>
    <property type="evidence" value="ECO:0007669"/>
    <property type="project" value="InterPro"/>
</dbReference>
<organism evidence="3 4">
    <name type="scientific">Devosia crocina</name>
    <dbReference type="NCBI Taxonomy" id="429728"/>
    <lineage>
        <taxon>Bacteria</taxon>
        <taxon>Pseudomonadati</taxon>
        <taxon>Pseudomonadota</taxon>
        <taxon>Alphaproteobacteria</taxon>
        <taxon>Hyphomicrobiales</taxon>
        <taxon>Devosiaceae</taxon>
        <taxon>Devosia</taxon>
    </lineage>
</organism>
<feature type="compositionally biased region" description="Basic and acidic residues" evidence="1">
    <location>
        <begin position="116"/>
        <end position="135"/>
    </location>
</feature>
<evidence type="ECO:0000313" key="3">
    <source>
        <dbReference type="EMBL" id="SFV33207.1"/>
    </source>
</evidence>
<dbReference type="Proteomes" id="UP000199074">
    <property type="component" value="Unassembled WGS sequence"/>
</dbReference>
<proteinExistence type="predicted"/>